<reference evidence="1" key="1">
    <citation type="submission" date="2022-11" db="EMBL/GenBank/DDBJ databases">
        <title>Hoeflea poritis sp. nov., isolated from scleractinian coral Porites lutea.</title>
        <authorList>
            <person name="Zhang G."/>
            <person name="Wei Q."/>
            <person name="Cai L."/>
        </authorList>
    </citation>
    <scope>NUCLEOTIDE SEQUENCE</scope>
    <source>
        <strain evidence="1">E7-10</strain>
    </source>
</reference>
<keyword evidence="2" id="KW-1185">Reference proteome</keyword>
<dbReference type="Pfam" id="PF05137">
    <property type="entry name" value="PilN"/>
    <property type="match status" value="1"/>
</dbReference>
<comment type="caution">
    <text evidence="1">The sequence shown here is derived from an EMBL/GenBank/DDBJ whole genome shotgun (WGS) entry which is preliminary data.</text>
</comment>
<sequence>MTGAVATINDFAEWFVDEFDSLPFRDRRKIENATPLMLTLGKTGTLFPATLSVVGDKHLHTVEAVDALSDILVALPRRKRRYIVLLLTGGRFVRRKIADIRLPGSRACAMAEIDLAANTPFGKEDVHVVLPRDNGSSDGTSYFIIRKDEIDPIAHHLKQNGCTVGSIVFQTDDAEFEAGRSSLVALAGRSLSQRIKRWLKTACAITFLAGAIGTWAIADHRYDRAEQTLNAEIQIAQKAAGKARRDFEAKMTLLETISSLRREKNASGATVLMLEMLSDILPDNSWLSDITIEDGTIVLTGFSTSAEAIVPLLESSGRFADPKFSTPVNKVPGQDFERFTLKTRFVPQGPEA</sequence>
<gene>
    <name evidence="1" type="ORF">OOZ53_26060</name>
</gene>
<protein>
    <submittedName>
        <fullName evidence="1">PilN domain-containing protein</fullName>
    </submittedName>
</protein>
<dbReference type="InterPro" id="IPR052534">
    <property type="entry name" value="Extracell_DNA_Util/SecSys_Comp"/>
</dbReference>
<accession>A0ABT4VXW1</accession>
<evidence type="ECO:0000313" key="2">
    <source>
        <dbReference type="Proteomes" id="UP001148313"/>
    </source>
</evidence>
<dbReference type="EMBL" id="JAPJZH010000035">
    <property type="protein sequence ID" value="MDA4848843.1"/>
    <property type="molecule type" value="Genomic_DNA"/>
</dbReference>
<dbReference type="Proteomes" id="UP001148313">
    <property type="component" value="Unassembled WGS sequence"/>
</dbReference>
<organism evidence="1 2">
    <name type="scientific">Hoeflea poritis</name>
    <dbReference type="NCBI Taxonomy" id="2993659"/>
    <lineage>
        <taxon>Bacteria</taxon>
        <taxon>Pseudomonadati</taxon>
        <taxon>Pseudomonadota</taxon>
        <taxon>Alphaproteobacteria</taxon>
        <taxon>Hyphomicrobiales</taxon>
        <taxon>Rhizobiaceae</taxon>
        <taxon>Hoeflea</taxon>
    </lineage>
</organism>
<dbReference type="PANTHER" id="PTHR40278:SF1">
    <property type="entry name" value="DNA UTILIZATION PROTEIN HOFN"/>
    <property type="match status" value="1"/>
</dbReference>
<evidence type="ECO:0000313" key="1">
    <source>
        <dbReference type="EMBL" id="MDA4848843.1"/>
    </source>
</evidence>
<dbReference type="InterPro" id="IPR007813">
    <property type="entry name" value="PilN"/>
</dbReference>
<dbReference type="RefSeq" id="WP_271092724.1">
    <property type="nucleotide sequence ID" value="NZ_JAPJZH010000035.1"/>
</dbReference>
<proteinExistence type="predicted"/>
<dbReference type="PANTHER" id="PTHR40278">
    <property type="entry name" value="DNA UTILIZATION PROTEIN HOFN"/>
    <property type="match status" value="1"/>
</dbReference>
<name>A0ABT4VXW1_9HYPH</name>